<evidence type="ECO:0000313" key="1">
    <source>
        <dbReference type="EMBL" id="SVD40992.1"/>
    </source>
</evidence>
<proteinExistence type="predicted"/>
<organism evidence="1">
    <name type="scientific">marine metagenome</name>
    <dbReference type="NCBI Taxonomy" id="408172"/>
    <lineage>
        <taxon>unclassified sequences</taxon>
        <taxon>metagenomes</taxon>
        <taxon>ecological metagenomes</taxon>
    </lineage>
</organism>
<name>A0A382V3C5_9ZZZZ</name>
<reference evidence="1" key="1">
    <citation type="submission" date="2018-05" db="EMBL/GenBank/DDBJ databases">
        <authorList>
            <person name="Lanie J.A."/>
            <person name="Ng W.-L."/>
            <person name="Kazmierczak K.M."/>
            <person name="Andrzejewski T.M."/>
            <person name="Davidsen T.M."/>
            <person name="Wayne K.J."/>
            <person name="Tettelin H."/>
            <person name="Glass J.I."/>
            <person name="Rusch D."/>
            <person name="Podicherti R."/>
            <person name="Tsui H.-C.T."/>
            <person name="Winkler M.E."/>
        </authorList>
    </citation>
    <scope>NUCLEOTIDE SEQUENCE</scope>
</reference>
<sequence>MFDKLIFQNIDDPFTYILFTVYLFIVTL</sequence>
<accession>A0A382V3C5</accession>
<dbReference type="EMBL" id="UINC01148857">
    <property type="protein sequence ID" value="SVD40992.1"/>
    <property type="molecule type" value="Genomic_DNA"/>
</dbReference>
<protein>
    <submittedName>
        <fullName evidence="1">Uncharacterized protein</fullName>
    </submittedName>
</protein>
<dbReference type="AlphaFoldDB" id="A0A382V3C5"/>
<gene>
    <name evidence="1" type="ORF">METZ01_LOCUS393846</name>
</gene>